<keyword evidence="1" id="KW-0472">Membrane</keyword>
<dbReference type="Proteomes" id="UP000037688">
    <property type="component" value="Unassembled WGS sequence"/>
</dbReference>
<sequence>MYVVYFLWTMYLGLLGTASLAFLLKGKYKSKLSKIDFVVSVITWIGLLGFVTETTILTPAFWKIVTVTALLWDISFTMLLKDYEGEELLKELPIVVRRVLMLITLVIMIGPLYYGLFRYSFS</sequence>
<evidence type="ECO:0000313" key="2">
    <source>
        <dbReference type="EMBL" id="KOY16144.1"/>
    </source>
</evidence>
<evidence type="ECO:0000313" key="3">
    <source>
        <dbReference type="Proteomes" id="UP000037688"/>
    </source>
</evidence>
<dbReference type="AlphaFoldDB" id="A0A0N0C4Q3"/>
<keyword evidence="1" id="KW-0812">Transmembrane</keyword>
<comment type="caution">
    <text evidence="2">The sequence shown here is derived from an EMBL/GenBank/DDBJ whole genome shotgun (WGS) entry which is preliminary data.</text>
</comment>
<name>A0A0N0C4Q3_9BACL</name>
<dbReference type="PATRIC" id="fig|1705561.3.peg.2351"/>
<keyword evidence="3" id="KW-1185">Reference proteome</keyword>
<reference evidence="2 3" key="1">
    <citation type="submission" date="2015-08" db="EMBL/GenBank/DDBJ databases">
        <title>Draft genome sequence of cellulolytic and xylanolytic Paenibacillus sp. A59, isolated from a decaying forest soil from Patagonia, Argentina.</title>
        <authorList>
            <person name="Ghio S."/>
            <person name="Caceres A.M."/>
            <person name="Talia P."/>
            <person name="Grasso D."/>
            <person name="Campos E."/>
        </authorList>
    </citation>
    <scope>NUCLEOTIDE SEQUENCE [LARGE SCALE GENOMIC DNA]</scope>
    <source>
        <strain evidence="2 3">A59</strain>
    </source>
</reference>
<feature type="transmembrane region" description="Helical" evidence="1">
    <location>
        <begin position="99"/>
        <end position="117"/>
    </location>
</feature>
<evidence type="ECO:0000256" key="1">
    <source>
        <dbReference type="SAM" id="Phobius"/>
    </source>
</evidence>
<keyword evidence="1" id="KW-1133">Transmembrane helix</keyword>
<feature type="transmembrane region" description="Helical" evidence="1">
    <location>
        <begin position="36"/>
        <end position="54"/>
    </location>
</feature>
<proteinExistence type="predicted"/>
<gene>
    <name evidence="2" type="ORF">AMS66_12290</name>
</gene>
<feature type="transmembrane region" description="Helical" evidence="1">
    <location>
        <begin position="6"/>
        <end position="24"/>
    </location>
</feature>
<organism evidence="2 3">
    <name type="scientific">Paenibacillus xylanivorans</name>
    <dbReference type="NCBI Taxonomy" id="1705561"/>
    <lineage>
        <taxon>Bacteria</taxon>
        <taxon>Bacillati</taxon>
        <taxon>Bacillota</taxon>
        <taxon>Bacilli</taxon>
        <taxon>Bacillales</taxon>
        <taxon>Paenibacillaceae</taxon>
        <taxon>Paenibacillus</taxon>
    </lineage>
</organism>
<accession>A0A0N0C4Q3</accession>
<protein>
    <submittedName>
        <fullName evidence="2">Uncharacterized protein</fullName>
    </submittedName>
</protein>
<dbReference type="EMBL" id="LITU01000055">
    <property type="protein sequence ID" value="KOY16144.1"/>
    <property type="molecule type" value="Genomic_DNA"/>
</dbReference>